<sequence length="189" mass="20691">MQREVCTRPGVDWHCSSGALHPLDYIALLGYVHLLAKQGNTSVSILSGGLSTGQVRGSNDISLRSTTKPRHHSRLKCPAAAAVSYSVSSHPEETLLSSRIEHKSGTASATTCTRPALLRPRPASCSVHVIREHSRFHWIRRAAHYSVGLLCHCYKRFWMERPGHLGALISVRLSASLGPFRSASSSCLR</sequence>
<accession>A0A316VXL8</accession>
<dbReference type="InParanoid" id="A0A316VXL8"/>
<protein>
    <submittedName>
        <fullName evidence="1">Uncharacterized protein</fullName>
    </submittedName>
</protein>
<keyword evidence="2" id="KW-1185">Reference proteome</keyword>
<dbReference type="AlphaFoldDB" id="A0A316VXL8"/>
<evidence type="ECO:0000313" key="1">
    <source>
        <dbReference type="EMBL" id="PWN41638.1"/>
    </source>
</evidence>
<evidence type="ECO:0000313" key="2">
    <source>
        <dbReference type="Proteomes" id="UP000245783"/>
    </source>
</evidence>
<dbReference type="Proteomes" id="UP000245783">
    <property type="component" value="Unassembled WGS sequence"/>
</dbReference>
<name>A0A316VXL8_9BASI</name>
<dbReference type="GeneID" id="37032488"/>
<gene>
    <name evidence="1" type="ORF">IE81DRAFT_170185</name>
</gene>
<organism evidence="1 2">
    <name type="scientific">Ceraceosorus guamensis</name>
    <dbReference type="NCBI Taxonomy" id="1522189"/>
    <lineage>
        <taxon>Eukaryota</taxon>
        <taxon>Fungi</taxon>
        <taxon>Dikarya</taxon>
        <taxon>Basidiomycota</taxon>
        <taxon>Ustilaginomycotina</taxon>
        <taxon>Exobasidiomycetes</taxon>
        <taxon>Ceraceosorales</taxon>
        <taxon>Ceraceosoraceae</taxon>
        <taxon>Ceraceosorus</taxon>
    </lineage>
</organism>
<reference evidence="1 2" key="1">
    <citation type="journal article" date="2018" name="Mol. Biol. Evol.">
        <title>Broad Genomic Sampling Reveals a Smut Pathogenic Ancestry of the Fungal Clade Ustilaginomycotina.</title>
        <authorList>
            <person name="Kijpornyongpan T."/>
            <person name="Mondo S.J."/>
            <person name="Barry K."/>
            <person name="Sandor L."/>
            <person name="Lee J."/>
            <person name="Lipzen A."/>
            <person name="Pangilinan J."/>
            <person name="LaButti K."/>
            <person name="Hainaut M."/>
            <person name="Henrissat B."/>
            <person name="Grigoriev I.V."/>
            <person name="Spatafora J.W."/>
            <person name="Aime M.C."/>
        </authorList>
    </citation>
    <scope>NUCLEOTIDE SEQUENCE [LARGE SCALE GENOMIC DNA]</scope>
    <source>
        <strain evidence="1 2">MCA 4658</strain>
    </source>
</reference>
<proteinExistence type="predicted"/>
<dbReference type="EMBL" id="KZ819390">
    <property type="protein sequence ID" value="PWN41638.1"/>
    <property type="molecule type" value="Genomic_DNA"/>
</dbReference>
<dbReference type="RefSeq" id="XP_025368798.1">
    <property type="nucleotide sequence ID" value="XM_025510618.1"/>
</dbReference>